<name>A0A2I0BB14_9ASPA</name>
<dbReference type="AlphaFoldDB" id="A0A2I0BB14"/>
<keyword evidence="3" id="KW-1185">Reference proteome</keyword>
<evidence type="ECO:0000256" key="1">
    <source>
        <dbReference type="SAM" id="MobiDB-lite"/>
    </source>
</evidence>
<accession>A0A2I0BB14</accession>
<reference evidence="2 3" key="1">
    <citation type="journal article" date="2017" name="Nature">
        <title>The Apostasia genome and the evolution of orchids.</title>
        <authorList>
            <person name="Zhang G.Q."/>
            <person name="Liu K.W."/>
            <person name="Li Z."/>
            <person name="Lohaus R."/>
            <person name="Hsiao Y.Y."/>
            <person name="Niu S.C."/>
            <person name="Wang J.Y."/>
            <person name="Lin Y.C."/>
            <person name="Xu Q."/>
            <person name="Chen L.J."/>
            <person name="Yoshida K."/>
            <person name="Fujiwara S."/>
            <person name="Wang Z.W."/>
            <person name="Zhang Y.Q."/>
            <person name="Mitsuda N."/>
            <person name="Wang M."/>
            <person name="Liu G.H."/>
            <person name="Pecoraro L."/>
            <person name="Huang H.X."/>
            <person name="Xiao X.J."/>
            <person name="Lin M."/>
            <person name="Wu X.Y."/>
            <person name="Wu W.L."/>
            <person name="Chen Y.Y."/>
            <person name="Chang S.B."/>
            <person name="Sakamoto S."/>
            <person name="Ohme-Takagi M."/>
            <person name="Yagi M."/>
            <person name="Zeng S.J."/>
            <person name="Shen C.Y."/>
            <person name="Yeh C.M."/>
            <person name="Luo Y.B."/>
            <person name="Tsai W.C."/>
            <person name="Van de Peer Y."/>
            <person name="Liu Z.J."/>
        </authorList>
    </citation>
    <scope>NUCLEOTIDE SEQUENCE [LARGE SCALE GENOMIC DNA]</scope>
    <source>
        <strain evidence="3">cv. Shenzhen</strain>
        <tissue evidence="2">Stem</tissue>
    </source>
</reference>
<proteinExistence type="predicted"/>
<sequence>MEDLEEAVRRAMNIVSASPVGHHVKSQAAFNVLLQTLVNISILDQENIKSPVVLPFCGPKGLDRFFEAGSYSPEEVPLARKNNISLNAKVLGYVIFKEVAPPHGSVLMKRARRGQPLVVQLSKEILREVPKKKRGPSESASPEPPAKKEKSVEEKGLAVEGCHDWQQSTEPPYSTNFTGIFGDEGTRIAVRTKEDQRRLTIICLRSVIQGNVYRGEVGLALGSGLVSKGLEEKLERTSTPELYSGFANRVALADNKALWEKLDKAARDQEAIVVERSAAVVKAYKRSLSCKQERLDGIKRAWEGLASTLIQGGNIDAANLGEVDPFPYIASDPVYKEERFDLTNDLIQ</sequence>
<dbReference type="EMBL" id="KZ451899">
    <property type="protein sequence ID" value="PKA64994.1"/>
    <property type="molecule type" value="Genomic_DNA"/>
</dbReference>
<dbReference type="Proteomes" id="UP000236161">
    <property type="component" value="Unassembled WGS sequence"/>
</dbReference>
<feature type="compositionally biased region" description="Basic and acidic residues" evidence="1">
    <location>
        <begin position="145"/>
        <end position="154"/>
    </location>
</feature>
<evidence type="ECO:0000313" key="3">
    <source>
        <dbReference type="Proteomes" id="UP000236161"/>
    </source>
</evidence>
<feature type="region of interest" description="Disordered" evidence="1">
    <location>
        <begin position="129"/>
        <end position="154"/>
    </location>
</feature>
<evidence type="ECO:0000313" key="2">
    <source>
        <dbReference type="EMBL" id="PKA64994.1"/>
    </source>
</evidence>
<gene>
    <name evidence="2" type="ORF">AXF42_Ash011596</name>
</gene>
<protein>
    <submittedName>
        <fullName evidence="2">Uncharacterized protein</fullName>
    </submittedName>
</protein>
<organism evidence="2 3">
    <name type="scientific">Apostasia shenzhenica</name>
    <dbReference type="NCBI Taxonomy" id="1088818"/>
    <lineage>
        <taxon>Eukaryota</taxon>
        <taxon>Viridiplantae</taxon>
        <taxon>Streptophyta</taxon>
        <taxon>Embryophyta</taxon>
        <taxon>Tracheophyta</taxon>
        <taxon>Spermatophyta</taxon>
        <taxon>Magnoliopsida</taxon>
        <taxon>Liliopsida</taxon>
        <taxon>Asparagales</taxon>
        <taxon>Orchidaceae</taxon>
        <taxon>Apostasioideae</taxon>
        <taxon>Apostasia</taxon>
    </lineage>
</organism>